<sequence length="217" mass="23418">MRRTPSSPASPPAALSALVTVLLAGLLVPAPASAAPAPVTRDHLLTVSDYVAVYPDMREPSRITQRSPVFAPRRCEDQGQAVRGSSRIFGSVSPGVRRRSVSLIDQNVVRFRTVAEAGALVQRYRFFSKHCVGNVATDDGEGGDVLLKNRAWLPPRVGDESAGMLICWLQRGLADWRRVLAVRVGRTVTVLDVSFTDIRPPRSQVLALGDAAVARLG</sequence>
<organism evidence="2 3">
    <name type="scientific">Nocardioides baculatus</name>
    <dbReference type="NCBI Taxonomy" id="2801337"/>
    <lineage>
        <taxon>Bacteria</taxon>
        <taxon>Bacillati</taxon>
        <taxon>Actinomycetota</taxon>
        <taxon>Actinomycetes</taxon>
        <taxon>Propionibacteriales</taxon>
        <taxon>Nocardioidaceae</taxon>
        <taxon>Nocardioides</taxon>
    </lineage>
</organism>
<accession>A0ABS1L753</accession>
<evidence type="ECO:0000313" key="3">
    <source>
        <dbReference type="Proteomes" id="UP000636918"/>
    </source>
</evidence>
<evidence type="ECO:0008006" key="4">
    <source>
        <dbReference type="Google" id="ProtNLM"/>
    </source>
</evidence>
<gene>
    <name evidence="2" type="ORF">JI751_06915</name>
</gene>
<name>A0ABS1L753_9ACTN</name>
<feature type="signal peptide" evidence="1">
    <location>
        <begin position="1"/>
        <end position="34"/>
    </location>
</feature>
<dbReference type="EMBL" id="JAERSG010000002">
    <property type="protein sequence ID" value="MBL0747332.1"/>
    <property type="molecule type" value="Genomic_DNA"/>
</dbReference>
<keyword evidence="3" id="KW-1185">Reference proteome</keyword>
<dbReference type="RefSeq" id="WP_201935073.1">
    <property type="nucleotide sequence ID" value="NZ_JAERSG010000002.1"/>
</dbReference>
<reference evidence="2 3" key="1">
    <citation type="submission" date="2021-01" db="EMBL/GenBank/DDBJ databases">
        <title>Genome seq and assembly of Nocardiodes sp. G10.</title>
        <authorList>
            <person name="Chhetri G."/>
        </authorList>
    </citation>
    <scope>NUCLEOTIDE SEQUENCE [LARGE SCALE GENOMIC DNA]</scope>
    <source>
        <strain evidence="2 3">G10</strain>
    </source>
</reference>
<keyword evidence="1" id="KW-0732">Signal</keyword>
<protein>
    <recommendedName>
        <fullName evidence="4">Sensor domain-containing protein</fullName>
    </recommendedName>
</protein>
<evidence type="ECO:0000256" key="1">
    <source>
        <dbReference type="SAM" id="SignalP"/>
    </source>
</evidence>
<dbReference type="Proteomes" id="UP000636918">
    <property type="component" value="Unassembled WGS sequence"/>
</dbReference>
<comment type="caution">
    <text evidence="2">The sequence shown here is derived from an EMBL/GenBank/DDBJ whole genome shotgun (WGS) entry which is preliminary data.</text>
</comment>
<feature type="chain" id="PRO_5046975243" description="Sensor domain-containing protein" evidence="1">
    <location>
        <begin position="35"/>
        <end position="217"/>
    </location>
</feature>
<proteinExistence type="predicted"/>
<evidence type="ECO:0000313" key="2">
    <source>
        <dbReference type="EMBL" id="MBL0747332.1"/>
    </source>
</evidence>